<feature type="compositionally biased region" description="Polar residues" evidence="1">
    <location>
        <begin position="776"/>
        <end position="824"/>
    </location>
</feature>
<evidence type="ECO:0000313" key="2">
    <source>
        <dbReference type="Proteomes" id="UP000887560"/>
    </source>
</evidence>
<feature type="compositionally biased region" description="Polar residues" evidence="1">
    <location>
        <begin position="241"/>
        <end position="254"/>
    </location>
</feature>
<feature type="region of interest" description="Disordered" evidence="1">
    <location>
        <begin position="552"/>
        <end position="578"/>
    </location>
</feature>
<feature type="compositionally biased region" description="Low complexity" evidence="1">
    <location>
        <begin position="606"/>
        <end position="627"/>
    </location>
</feature>
<feature type="region of interest" description="Disordered" evidence="1">
    <location>
        <begin position="606"/>
        <end position="640"/>
    </location>
</feature>
<name>A0A915P0C5_9BILA</name>
<feature type="compositionally biased region" description="Polar residues" evidence="1">
    <location>
        <begin position="321"/>
        <end position="340"/>
    </location>
</feature>
<feature type="region of interest" description="Disordered" evidence="1">
    <location>
        <begin position="1073"/>
        <end position="1126"/>
    </location>
</feature>
<dbReference type="AlphaFoldDB" id="A0A915P0C5"/>
<dbReference type="Gene3D" id="1.10.8.10">
    <property type="entry name" value="DNA helicase RuvA subunit, C-terminal domain"/>
    <property type="match status" value="1"/>
</dbReference>
<accession>A0A915P0C5</accession>
<dbReference type="WBParaSite" id="scf7180000421615.g7385">
    <property type="protein sequence ID" value="scf7180000421615.g7385"/>
    <property type="gene ID" value="scf7180000421615.g7385"/>
</dbReference>
<feature type="compositionally biased region" description="Polar residues" evidence="1">
    <location>
        <begin position="369"/>
        <end position="381"/>
    </location>
</feature>
<feature type="region of interest" description="Disordered" evidence="1">
    <location>
        <begin position="762"/>
        <end position="847"/>
    </location>
</feature>
<evidence type="ECO:0000313" key="3">
    <source>
        <dbReference type="WBParaSite" id="scf7180000421615.g7385"/>
    </source>
</evidence>
<feature type="compositionally biased region" description="Polar residues" evidence="1">
    <location>
        <begin position="552"/>
        <end position="570"/>
    </location>
</feature>
<dbReference type="Proteomes" id="UP000887560">
    <property type="component" value="Unplaced"/>
</dbReference>
<feature type="region of interest" description="Disordered" evidence="1">
    <location>
        <begin position="186"/>
        <end position="340"/>
    </location>
</feature>
<feature type="compositionally biased region" description="Polar residues" evidence="1">
    <location>
        <begin position="418"/>
        <end position="446"/>
    </location>
</feature>
<keyword evidence="2" id="KW-1185">Reference proteome</keyword>
<feature type="region of interest" description="Disordered" evidence="1">
    <location>
        <begin position="362"/>
        <end position="391"/>
    </location>
</feature>
<feature type="compositionally biased region" description="Polar residues" evidence="1">
    <location>
        <begin position="628"/>
        <end position="640"/>
    </location>
</feature>
<proteinExistence type="predicted"/>
<feature type="region of interest" description="Disordered" evidence="1">
    <location>
        <begin position="32"/>
        <end position="55"/>
    </location>
</feature>
<feature type="compositionally biased region" description="Basic and acidic residues" evidence="1">
    <location>
        <begin position="225"/>
        <end position="240"/>
    </location>
</feature>
<sequence length="1140" mass="122030">MANYPSPPPYSGVCSSPSGVGKVSSNASVGSPNFSGGSASSRTFTPILPPRLGPNPVEMDCPNCESRIFTNTTTKDGALAWIFLTLNKLIFDHQSGVMTDIQKQPKLATKEQLRLAELLIQPGRQTLSTTDDAASQKRLKKVIELTNCTPSAAEVALIDTDGSVEAAVALLLDKPDELVLWSQQGAKARNRPVKVSTGASNSGTGPTGQQQFSKSLMTSYGGSGRRGDSQRGENRFRRDGQNSFEGKQGQTGVNRQKRTPSNRNGEQQENGHADRAKSHERFGDRPFKPRGDRVNASGGATSGFRRRNNFNSAGKGDSFPKTPNDNNATSAGTWNANDNNCGEWNNNKVEEKANDASFPIGTFSPGEDAQNTTRGRNAANSKNDDWKSGPRVFMPSTLQSANTANNSIITSSVAQAPATNTSSWPSLEHNSNNLNHGTTANTSLDIQQPPKPKTFASVAASKKTQPPPPLPPPMMVMQQFNDIKPSSNAVYESSQVKQQQNCQLQHRQPAENDSMLLDVKATSGNCPSENTSVEQEWSTTVDWAVPVSPRLNSGQPVVSNANQPPHSESSAAAMAPADSFGSSAAHSITVNQEYTNQLKSAIGLMQQPQHQTNHQQQQSTMTNQQQHLTSQNSNIAQSKRLSTASSVEFFQQQMSQMHDTLAADASDFDKKVEFATGDLPPPAAANMTSNYQFGFDEKIGIPSAASLNDAWSTKHISSVEMDRSMLKNSTAANVLSTMTSIPTTSSSVTAHFSTSIHPATQHLSHDYRSQQQQQQHRNASQPGSAALSFTDTASVNYPPANNSNSGMPNVVSSVSHPPQASMVPSTTSGSSQAMQQQSQHQQLNKTTTSYYTAANQSQQQMHPSMMAAAAAAAATVSIQQQPSAASHHMPPPLTHHLQQHQPPPQAIYHHHQTSTAPPPASAVAQFPSYNMPYMYSPVATAQTIPGAPAEIDRFLLQQYGPYRGLDMQLGAMTLGPPTTLAPSHLNQQGQLSHNPVTAAQQQRAGPPVQADVAAAAAMFGGGHVAPPPGFGMPTPPAQASYMPQPANLQSLFQMPTYHPQMSYQHQFMLPNANCLPQRPTAQTSPPEGNGGGPRHGDVQNYGADSVNEQQHSGGPAGGGAGGHQSYVNKFVNNSTYRPYM</sequence>
<organism evidence="2 3">
    <name type="scientific">Meloidogyne floridensis</name>
    <dbReference type="NCBI Taxonomy" id="298350"/>
    <lineage>
        <taxon>Eukaryota</taxon>
        <taxon>Metazoa</taxon>
        <taxon>Ecdysozoa</taxon>
        <taxon>Nematoda</taxon>
        <taxon>Chromadorea</taxon>
        <taxon>Rhabditida</taxon>
        <taxon>Tylenchina</taxon>
        <taxon>Tylenchomorpha</taxon>
        <taxon>Tylenchoidea</taxon>
        <taxon>Meloidogynidae</taxon>
        <taxon>Meloidogyninae</taxon>
        <taxon>Meloidogyne</taxon>
    </lineage>
</organism>
<feature type="compositionally biased region" description="Low complexity" evidence="1">
    <location>
        <begin position="825"/>
        <end position="847"/>
    </location>
</feature>
<feature type="compositionally biased region" description="Basic and acidic residues" evidence="1">
    <location>
        <begin position="269"/>
        <end position="293"/>
    </location>
</feature>
<feature type="compositionally biased region" description="Polar residues" evidence="1">
    <location>
        <begin position="197"/>
        <end position="218"/>
    </location>
</feature>
<dbReference type="SUPFAM" id="SSF46934">
    <property type="entry name" value="UBA-like"/>
    <property type="match status" value="1"/>
</dbReference>
<protein>
    <submittedName>
        <fullName evidence="3">Uncharacterized protein</fullName>
    </submittedName>
</protein>
<feature type="region of interest" description="Disordered" evidence="1">
    <location>
        <begin position="418"/>
        <end position="451"/>
    </location>
</feature>
<dbReference type="InterPro" id="IPR009060">
    <property type="entry name" value="UBA-like_sf"/>
</dbReference>
<reference evidence="3" key="1">
    <citation type="submission" date="2022-11" db="UniProtKB">
        <authorList>
            <consortium name="WormBaseParasite"/>
        </authorList>
    </citation>
    <scope>IDENTIFICATION</scope>
</reference>
<evidence type="ECO:0000256" key="1">
    <source>
        <dbReference type="SAM" id="MobiDB-lite"/>
    </source>
</evidence>
<feature type="compositionally biased region" description="Polar residues" evidence="1">
    <location>
        <begin position="32"/>
        <end position="44"/>
    </location>
</feature>